<dbReference type="AlphaFoldDB" id="A0A934SE47"/>
<dbReference type="PROSITE" id="PS51257">
    <property type="entry name" value="PROKAR_LIPOPROTEIN"/>
    <property type="match status" value="1"/>
</dbReference>
<proteinExistence type="predicted"/>
<organism evidence="2 3">
    <name type="scientific">Paracoccus caeni</name>
    <dbReference type="NCBI Taxonomy" id="657651"/>
    <lineage>
        <taxon>Bacteria</taxon>
        <taxon>Pseudomonadati</taxon>
        <taxon>Pseudomonadota</taxon>
        <taxon>Alphaproteobacteria</taxon>
        <taxon>Rhodobacterales</taxon>
        <taxon>Paracoccaceae</taxon>
        <taxon>Paracoccus</taxon>
    </lineage>
</organism>
<dbReference type="Pfam" id="PF05257">
    <property type="entry name" value="CHAP"/>
    <property type="match status" value="1"/>
</dbReference>
<gene>
    <name evidence="2" type="ORF">JJJ17_09825</name>
</gene>
<comment type="caution">
    <text evidence="2">The sequence shown here is derived from an EMBL/GenBank/DDBJ whole genome shotgun (WGS) entry which is preliminary data.</text>
</comment>
<keyword evidence="3" id="KW-1185">Reference proteome</keyword>
<dbReference type="Proteomes" id="UP000640485">
    <property type="component" value="Unassembled WGS sequence"/>
</dbReference>
<feature type="domain" description="Peptidase C51" evidence="1">
    <location>
        <begin position="33"/>
        <end position="153"/>
    </location>
</feature>
<dbReference type="EMBL" id="JAEPRQ010000003">
    <property type="protein sequence ID" value="MBK4216222.1"/>
    <property type="molecule type" value="Genomic_DNA"/>
</dbReference>
<name>A0A934SE47_9RHOB</name>
<evidence type="ECO:0000259" key="1">
    <source>
        <dbReference type="PROSITE" id="PS50911"/>
    </source>
</evidence>
<dbReference type="SUPFAM" id="SSF54001">
    <property type="entry name" value="Cysteine proteinases"/>
    <property type="match status" value="1"/>
</dbReference>
<dbReference type="InterPro" id="IPR007921">
    <property type="entry name" value="CHAP_dom"/>
</dbReference>
<protein>
    <submittedName>
        <fullName evidence="2">CHAP domain-containing protein</fullName>
    </submittedName>
</protein>
<dbReference type="PROSITE" id="PS50911">
    <property type="entry name" value="CHAP"/>
    <property type="match status" value="1"/>
</dbReference>
<accession>A0A934SE47</accession>
<sequence length="176" mass="19162">MRRLPVLCAVIALVAACSTTPPSSSSNDITIGQIDPQRASMALLEAKERRSNGQRVWCVPFARTASGINIRGNAKDWWGAAQGLYANGRQPQPGSVMAFRATGGMPLGHVAVVSEIVSPRHIRIDHANWHRNQVSMNMNVVDVSGAGDWSMVRLESQPGTYGKPYPINGFIYPQQH</sequence>
<dbReference type="InterPro" id="IPR038765">
    <property type="entry name" value="Papain-like_cys_pep_sf"/>
</dbReference>
<reference evidence="2" key="1">
    <citation type="submission" date="2021-01" db="EMBL/GenBank/DDBJ databases">
        <title>Paracoccus amoyensis sp. nov., isolated from the surface seawater along the coast of Xiamen Island, China.</title>
        <authorList>
            <person name="Lyu L."/>
        </authorList>
    </citation>
    <scope>NUCLEOTIDE SEQUENCE</scope>
    <source>
        <strain evidence="2">MJ17</strain>
    </source>
</reference>
<evidence type="ECO:0000313" key="2">
    <source>
        <dbReference type="EMBL" id="MBK4216222.1"/>
    </source>
</evidence>
<dbReference type="Gene3D" id="3.90.1720.10">
    <property type="entry name" value="endopeptidase domain like (from Nostoc punctiforme)"/>
    <property type="match status" value="1"/>
</dbReference>
<evidence type="ECO:0000313" key="3">
    <source>
        <dbReference type="Proteomes" id="UP000640485"/>
    </source>
</evidence>